<keyword evidence="2" id="KW-1185">Reference proteome</keyword>
<gene>
    <name evidence="1" type="ORF">K469DRAFT_703998</name>
</gene>
<evidence type="ECO:0000313" key="2">
    <source>
        <dbReference type="Proteomes" id="UP000800200"/>
    </source>
</evidence>
<evidence type="ECO:0000313" key="1">
    <source>
        <dbReference type="EMBL" id="KAF2174883.1"/>
    </source>
</evidence>
<accession>A0A6A6D705</accession>
<dbReference type="Proteomes" id="UP000800200">
    <property type="component" value="Unassembled WGS sequence"/>
</dbReference>
<proteinExistence type="predicted"/>
<organism evidence="1 2">
    <name type="scientific">Zopfia rhizophila CBS 207.26</name>
    <dbReference type="NCBI Taxonomy" id="1314779"/>
    <lineage>
        <taxon>Eukaryota</taxon>
        <taxon>Fungi</taxon>
        <taxon>Dikarya</taxon>
        <taxon>Ascomycota</taxon>
        <taxon>Pezizomycotina</taxon>
        <taxon>Dothideomycetes</taxon>
        <taxon>Dothideomycetes incertae sedis</taxon>
        <taxon>Zopfiaceae</taxon>
        <taxon>Zopfia</taxon>
    </lineage>
</organism>
<dbReference type="AlphaFoldDB" id="A0A6A6D705"/>
<sequence>MEMLILLGIQGSPHWDNSFCKADPEETIEKAQVAKSVPILEYDLIYGKAGPLVGIWNKAAVVAV</sequence>
<dbReference type="EMBL" id="ML994761">
    <property type="protein sequence ID" value="KAF2174883.1"/>
    <property type="molecule type" value="Genomic_DNA"/>
</dbReference>
<name>A0A6A6D705_9PEZI</name>
<protein>
    <submittedName>
        <fullName evidence="1">Uncharacterized protein</fullName>
    </submittedName>
</protein>
<reference evidence="1" key="1">
    <citation type="journal article" date="2020" name="Stud. Mycol.">
        <title>101 Dothideomycetes genomes: a test case for predicting lifestyles and emergence of pathogens.</title>
        <authorList>
            <person name="Haridas S."/>
            <person name="Albert R."/>
            <person name="Binder M."/>
            <person name="Bloem J."/>
            <person name="Labutti K."/>
            <person name="Salamov A."/>
            <person name="Andreopoulos B."/>
            <person name="Baker S."/>
            <person name="Barry K."/>
            <person name="Bills G."/>
            <person name="Bluhm B."/>
            <person name="Cannon C."/>
            <person name="Castanera R."/>
            <person name="Culley D."/>
            <person name="Daum C."/>
            <person name="Ezra D."/>
            <person name="Gonzalez J."/>
            <person name="Henrissat B."/>
            <person name="Kuo A."/>
            <person name="Liang C."/>
            <person name="Lipzen A."/>
            <person name="Lutzoni F."/>
            <person name="Magnuson J."/>
            <person name="Mondo S."/>
            <person name="Nolan M."/>
            <person name="Ohm R."/>
            <person name="Pangilinan J."/>
            <person name="Park H.-J."/>
            <person name="Ramirez L."/>
            <person name="Alfaro M."/>
            <person name="Sun H."/>
            <person name="Tritt A."/>
            <person name="Yoshinaga Y."/>
            <person name="Zwiers L.-H."/>
            <person name="Turgeon B."/>
            <person name="Goodwin S."/>
            <person name="Spatafora J."/>
            <person name="Crous P."/>
            <person name="Grigoriev I."/>
        </authorList>
    </citation>
    <scope>NUCLEOTIDE SEQUENCE</scope>
    <source>
        <strain evidence="1">CBS 207.26</strain>
    </source>
</reference>
<dbReference type="OrthoDB" id="2446447at2759"/>